<feature type="transmembrane region" description="Helical" evidence="1">
    <location>
        <begin position="6"/>
        <end position="26"/>
    </location>
</feature>
<dbReference type="AlphaFoldDB" id="A7S3V8"/>
<evidence type="ECO:0000256" key="1">
    <source>
        <dbReference type="SAM" id="Phobius"/>
    </source>
</evidence>
<sequence length="124" mass="14620">MDLLFYVILIVVIVLKIVFWIFYFYARNRRRQQMLLLRNGVEQVPDGTRQYEEHPAVPQPAYMFTQYPFGPDMPATFQIPPEYTVEDPIKIDQPPPPYMDTITVEPSTHIDVSDTERLVDNQEN</sequence>
<dbReference type="OrthoDB" id="5984156at2759"/>
<keyword evidence="3" id="KW-1185">Reference proteome</keyword>
<dbReference type="OMA" id="KIVFWIF"/>
<keyword evidence="1" id="KW-1133">Transmembrane helix</keyword>
<proteinExistence type="predicted"/>
<name>A7S3V8_NEMVE</name>
<keyword evidence="1" id="KW-0812">Transmembrane</keyword>
<organism evidence="2 3">
    <name type="scientific">Nematostella vectensis</name>
    <name type="common">Starlet sea anemone</name>
    <dbReference type="NCBI Taxonomy" id="45351"/>
    <lineage>
        <taxon>Eukaryota</taxon>
        <taxon>Metazoa</taxon>
        <taxon>Cnidaria</taxon>
        <taxon>Anthozoa</taxon>
        <taxon>Hexacorallia</taxon>
        <taxon>Actiniaria</taxon>
        <taxon>Edwardsiidae</taxon>
        <taxon>Nematostella</taxon>
    </lineage>
</organism>
<keyword evidence="1" id="KW-0472">Membrane</keyword>
<accession>A7S3V8</accession>
<dbReference type="HOGENOM" id="CLU_2006609_0_0_1"/>
<dbReference type="Proteomes" id="UP000001593">
    <property type="component" value="Unassembled WGS sequence"/>
</dbReference>
<dbReference type="InParanoid" id="A7S3V8"/>
<dbReference type="KEGG" id="nve:5513392"/>
<gene>
    <name evidence="2" type="ORF">NEMVEDRAFT_v1g242668</name>
</gene>
<dbReference type="EMBL" id="DS469575">
    <property type="protein sequence ID" value="EDO41554.1"/>
    <property type="molecule type" value="Genomic_DNA"/>
</dbReference>
<evidence type="ECO:0000313" key="3">
    <source>
        <dbReference type="Proteomes" id="UP000001593"/>
    </source>
</evidence>
<evidence type="ECO:0000313" key="2">
    <source>
        <dbReference type="EMBL" id="EDO41554.1"/>
    </source>
</evidence>
<protein>
    <submittedName>
        <fullName evidence="2">Uncharacterized protein</fullName>
    </submittedName>
</protein>
<reference evidence="2 3" key="1">
    <citation type="journal article" date="2007" name="Science">
        <title>Sea anemone genome reveals ancestral eumetazoan gene repertoire and genomic organization.</title>
        <authorList>
            <person name="Putnam N.H."/>
            <person name="Srivastava M."/>
            <person name="Hellsten U."/>
            <person name="Dirks B."/>
            <person name="Chapman J."/>
            <person name="Salamov A."/>
            <person name="Terry A."/>
            <person name="Shapiro H."/>
            <person name="Lindquist E."/>
            <person name="Kapitonov V.V."/>
            <person name="Jurka J."/>
            <person name="Genikhovich G."/>
            <person name="Grigoriev I.V."/>
            <person name="Lucas S.M."/>
            <person name="Steele R.E."/>
            <person name="Finnerty J.R."/>
            <person name="Technau U."/>
            <person name="Martindale M.Q."/>
            <person name="Rokhsar D.S."/>
        </authorList>
    </citation>
    <scope>NUCLEOTIDE SEQUENCE [LARGE SCALE GENOMIC DNA]</scope>
    <source>
        <strain evidence="3">CH2 X CH6</strain>
    </source>
</reference>